<evidence type="ECO:0000313" key="1">
    <source>
        <dbReference type="EMBL" id="RLK51792.1"/>
    </source>
</evidence>
<dbReference type="EMBL" id="RCDC01000006">
    <property type="protein sequence ID" value="RLK51792.1"/>
    <property type="molecule type" value="Genomic_DNA"/>
</dbReference>
<name>A0A498C7P5_9GAMM</name>
<gene>
    <name evidence="1" type="ORF">BCL79_2935</name>
</gene>
<dbReference type="InterPro" id="IPR054257">
    <property type="entry name" value="DUF6988"/>
</dbReference>
<protein>
    <submittedName>
        <fullName evidence="1">Uncharacterized protein</fullName>
    </submittedName>
</protein>
<organism evidence="1 2">
    <name type="scientific">Stenotrophomonas rhizophila</name>
    <dbReference type="NCBI Taxonomy" id="216778"/>
    <lineage>
        <taxon>Bacteria</taxon>
        <taxon>Pseudomonadati</taxon>
        <taxon>Pseudomonadota</taxon>
        <taxon>Gammaproteobacteria</taxon>
        <taxon>Lysobacterales</taxon>
        <taxon>Lysobacteraceae</taxon>
        <taxon>Stenotrophomonas</taxon>
    </lineage>
</organism>
<reference evidence="1 2" key="1">
    <citation type="submission" date="2018-10" db="EMBL/GenBank/DDBJ databases">
        <title>Comparative analysis of microorganisms from saline springs in Andes Mountain Range, Colombia.</title>
        <authorList>
            <person name="Rubin E."/>
        </authorList>
    </citation>
    <scope>NUCLEOTIDE SEQUENCE [LARGE SCALE GENOMIC DNA]</scope>
    <source>
        <strain evidence="1 2">USBA GBX 843</strain>
    </source>
</reference>
<dbReference type="Pfam" id="PF22491">
    <property type="entry name" value="DUF6988"/>
    <property type="match status" value="1"/>
</dbReference>
<proteinExistence type="predicted"/>
<evidence type="ECO:0000313" key="2">
    <source>
        <dbReference type="Proteomes" id="UP000274786"/>
    </source>
</evidence>
<accession>A0A498C7P5</accession>
<dbReference type="Proteomes" id="UP000274786">
    <property type="component" value="Unassembled WGS sequence"/>
</dbReference>
<sequence length="217" mass="23407">MEIERLVNRSELLMQNLSELLAHPLYDDSTRLGVSAQATCLSLEHAAAVRVLVCSGMTLSAPAMLRCQFEALARGIWSLYCASEAQLESLNKPLDNESADASRSLPAVGAMLDQLGKVPVANEAVRCLSEFKLHSWKALNSYVHSGLHPLRRQADGYPSELAIATVRQSNGLAMLAAMQIAILTGVPGLQKTVVALNCRFGSCLPIVAEETMSTRIS</sequence>
<comment type="caution">
    <text evidence="1">The sequence shown here is derived from an EMBL/GenBank/DDBJ whole genome shotgun (WGS) entry which is preliminary data.</text>
</comment>
<dbReference type="AlphaFoldDB" id="A0A498C7P5"/>